<evidence type="ECO:0000313" key="1">
    <source>
        <dbReference type="EMBL" id="CAE8640652.1"/>
    </source>
</evidence>
<sequence>NRLPPVPNSTQLQPLCANMKCKAQVDILNGTCTSEDVVPETSNVLGVVSRMYTLYGMCPEIGNGDNCSMAMRDMILTCNISSDHHGDSTQYYCDNPSCNSKLIMAMKTCSGDGRGEDLQRQLGWCTPCARAFSSGGQACGNFSKEVESYIMPPPNHNGSHSAPAMPSLAQLQTFCAATQCKAVVDDIKKVCSPEDIVPGTPDIQGVLARVTELFDMCSGAETVQCNSAMKDMSLTCNVSNDQQVDYTKMYCDNAPCNSKLTAAVEACNGTRSGTQLVTIAGLCTPCGKAWSAGGQACGNFSKEVNNYIMPSPNSNIAPAVPTAAQLVSLCASTQCKAAVAGVQSSCTAADVLPGQPDILAVVSRVSGLFGLCPSNMKVPCSGGIGLPTTLPGMTTSGCVGLSTGETCTVSCTGEYQGSSSEFICGSTGSFVGMPPRCQKQLCSNSSLLALNTDGVLDMSACANTHKDESCE</sequence>
<dbReference type="EMBL" id="CAJNNW010001739">
    <property type="protein sequence ID" value="CAE8640652.1"/>
    <property type="molecule type" value="Genomic_DNA"/>
</dbReference>
<proteinExistence type="predicted"/>
<evidence type="ECO:0000313" key="2">
    <source>
        <dbReference type="Proteomes" id="UP000626109"/>
    </source>
</evidence>
<feature type="non-terminal residue" evidence="1">
    <location>
        <position position="471"/>
    </location>
</feature>
<feature type="non-terminal residue" evidence="1">
    <location>
        <position position="1"/>
    </location>
</feature>
<reference evidence="1" key="1">
    <citation type="submission" date="2021-02" db="EMBL/GenBank/DDBJ databases">
        <authorList>
            <person name="Dougan E. K."/>
            <person name="Rhodes N."/>
            <person name="Thang M."/>
            <person name="Chan C."/>
        </authorList>
    </citation>
    <scope>NUCLEOTIDE SEQUENCE</scope>
</reference>
<dbReference type="Proteomes" id="UP000626109">
    <property type="component" value="Unassembled WGS sequence"/>
</dbReference>
<accession>A0A813HSD3</accession>
<evidence type="ECO:0008006" key="3">
    <source>
        <dbReference type="Google" id="ProtNLM"/>
    </source>
</evidence>
<dbReference type="AlphaFoldDB" id="A0A813HSD3"/>
<comment type="caution">
    <text evidence="1">The sequence shown here is derived from an EMBL/GenBank/DDBJ whole genome shotgun (WGS) entry which is preliminary data.</text>
</comment>
<gene>
    <name evidence="1" type="ORF">PGLA2088_LOCUS2198</name>
</gene>
<organism evidence="1 2">
    <name type="scientific">Polarella glacialis</name>
    <name type="common">Dinoflagellate</name>
    <dbReference type="NCBI Taxonomy" id="89957"/>
    <lineage>
        <taxon>Eukaryota</taxon>
        <taxon>Sar</taxon>
        <taxon>Alveolata</taxon>
        <taxon>Dinophyceae</taxon>
        <taxon>Suessiales</taxon>
        <taxon>Suessiaceae</taxon>
        <taxon>Polarella</taxon>
    </lineage>
</organism>
<protein>
    <recommendedName>
        <fullName evidence="3">Sushi domain-containing protein</fullName>
    </recommendedName>
</protein>
<name>A0A813HSD3_POLGL</name>